<keyword evidence="4" id="KW-1185">Reference proteome</keyword>
<keyword evidence="2" id="KW-1133">Transmembrane helix</keyword>
<keyword evidence="2" id="KW-0812">Transmembrane</keyword>
<feature type="compositionally biased region" description="Acidic residues" evidence="1">
    <location>
        <begin position="136"/>
        <end position="147"/>
    </location>
</feature>
<evidence type="ECO:0000256" key="1">
    <source>
        <dbReference type="SAM" id="MobiDB-lite"/>
    </source>
</evidence>
<organism evidence="3 4">
    <name type="scientific">Pseudarthrobacter defluvii</name>
    <dbReference type="NCBI Taxonomy" id="410837"/>
    <lineage>
        <taxon>Bacteria</taxon>
        <taxon>Bacillati</taxon>
        <taxon>Actinomycetota</taxon>
        <taxon>Actinomycetes</taxon>
        <taxon>Micrococcales</taxon>
        <taxon>Micrococcaceae</taxon>
        <taxon>Pseudarthrobacter</taxon>
    </lineage>
</organism>
<keyword evidence="2" id="KW-0472">Membrane</keyword>
<comment type="caution">
    <text evidence="3">The sequence shown here is derived from an EMBL/GenBank/DDBJ whole genome shotgun (WGS) entry which is preliminary data.</text>
</comment>
<feature type="transmembrane region" description="Helical" evidence="2">
    <location>
        <begin position="20"/>
        <end position="43"/>
    </location>
</feature>
<sequence length="180" mass="19498">MTPVPSPGPLDVVVHSGPADWWVILAGLGPLAVLIAALLAFYINWRTLKQRTAADKTALEQKREADANALQQKTESDSRAEWWRRTQWALDRALDPDEGTKALGLATLEVLARSELARNEELELFDIAWKSVSGDENGDDNGDEAEADAGSGQEPAFVDGRGNLGENGMTDEDSTKEVGP</sequence>
<protein>
    <submittedName>
        <fullName evidence="3">Uncharacterized protein</fullName>
    </submittedName>
</protein>
<evidence type="ECO:0000313" key="3">
    <source>
        <dbReference type="EMBL" id="MDQ0119089.1"/>
    </source>
</evidence>
<feature type="region of interest" description="Disordered" evidence="1">
    <location>
        <begin position="133"/>
        <end position="180"/>
    </location>
</feature>
<dbReference type="EMBL" id="JAUSSY010000007">
    <property type="protein sequence ID" value="MDQ0119089.1"/>
    <property type="molecule type" value="Genomic_DNA"/>
</dbReference>
<evidence type="ECO:0000256" key="2">
    <source>
        <dbReference type="SAM" id="Phobius"/>
    </source>
</evidence>
<gene>
    <name evidence="3" type="ORF">J2T22_002276</name>
</gene>
<proteinExistence type="predicted"/>
<dbReference type="RefSeq" id="WP_307490459.1">
    <property type="nucleotide sequence ID" value="NZ_JAUSSY010000007.1"/>
</dbReference>
<name>A0ABT9UHG2_9MICC</name>
<evidence type="ECO:0000313" key="4">
    <source>
        <dbReference type="Proteomes" id="UP001226389"/>
    </source>
</evidence>
<dbReference type="Proteomes" id="UP001226389">
    <property type="component" value="Unassembled WGS sequence"/>
</dbReference>
<reference evidence="3 4" key="1">
    <citation type="submission" date="2023-07" db="EMBL/GenBank/DDBJ databases">
        <title>Sorghum-associated microbial communities from plants grown in Nebraska, USA.</title>
        <authorList>
            <person name="Schachtman D."/>
        </authorList>
    </citation>
    <scope>NUCLEOTIDE SEQUENCE [LARGE SCALE GENOMIC DNA]</scope>
    <source>
        <strain evidence="3 4">DS994</strain>
    </source>
</reference>
<accession>A0ABT9UHG2</accession>